<reference evidence="3" key="1">
    <citation type="journal article" date="2019" name="Int. J. Syst. Evol. Microbiol.">
        <title>The Global Catalogue of Microorganisms (GCM) 10K type strain sequencing project: providing services to taxonomists for standard genome sequencing and annotation.</title>
        <authorList>
            <consortium name="The Broad Institute Genomics Platform"/>
            <consortium name="The Broad Institute Genome Sequencing Center for Infectious Disease"/>
            <person name="Wu L."/>
            <person name="Ma J."/>
        </authorList>
    </citation>
    <scope>NUCLEOTIDE SEQUENCE [LARGE SCALE GENOMIC DNA]</scope>
    <source>
        <strain evidence="3">CCTCC AB 2013263</strain>
    </source>
</reference>
<dbReference type="SUPFAM" id="SSF88713">
    <property type="entry name" value="Glycoside hydrolase/deacetylase"/>
    <property type="match status" value="1"/>
</dbReference>
<dbReference type="PANTHER" id="PTHR10587:SF137">
    <property type="entry name" value="4-DEOXY-4-FORMAMIDO-L-ARABINOSE-PHOSPHOUNDECAPRENOL DEFORMYLASE ARND-RELATED"/>
    <property type="match status" value="1"/>
</dbReference>
<dbReference type="Pfam" id="PF01522">
    <property type="entry name" value="Polysacc_deac_1"/>
    <property type="match status" value="1"/>
</dbReference>
<proteinExistence type="predicted"/>
<feature type="domain" description="NodB homology" evidence="1">
    <location>
        <begin position="40"/>
        <end position="211"/>
    </location>
</feature>
<accession>A0ABV8A3L2</accession>
<comment type="caution">
    <text evidence="2">The sequence shown here is derived from an EMBL/GenBank/DDBJ whole genome shotgun (WGS) entry which is preliminary data.</text>
</comment>
<dbReference type="InterPro" id="IPR011330">
    <property type="entry name" value="Glyco_hydro/deAcase_b/a-brl"/>
</dbReference>
<evidence type="ECO:0000313" key="2">
    <source>
        <dbReference type="EMBL" id="MFC3860287.1"/>
    </source>
</evidence>
<evidence type="ECO:0000259" key="1">
    <source>
        <dbReference type="PROSITE" id="PS51677"/>
    </source>
</evidence>
<dbReference type="InterPro" id="IPR050248">
    <property type="entry name" value="Polysacc_deacetylase_ArnD"/>
</dbReference>
<dbReference type="PROSITE" id="PS51677">
    <property type="entry name" value="NODB"/>
    <property type="match status" value="1"/>
</dbReference>
<dbReference type="Gene3D" id="3.20.20.370">
    <property type="entry name" value="Glycoside hydrolase/deacetylase"/>
    <property type="match status" value="1"/>
</dbReference>
<name>A0ABV8A3L2_9DEIO</name>
<keyword evidence="3" id="KW-1185">Reference proteome</keyword>
<evidence type="ECO:0000313" key="3">
    <source>
        <dbReference type="Proteomes" id="UP001595748"/>
    </source>
</evidence>
<dbReference type="RefSeq" id="WP_380076439.1">
    <property type="nucleotide sequence ID" value="NZ_JBHRZF010000060.1"/>
</dbReference>
<sequence length="236" mass="26182">MRLPRWTAIPGLLLGAVLLADVLGRAMGWGALGRGSPDAPRVAVTFDDGPSPRTPELLGVLHEYGVRATFFVTKPACQAYPRELASLQAAGHQVEAHGRWHMHALLLPPWREWAQVRWHPRPTTGPHFYRPPYGGHSPLTRLIARLQDRQIALWDVEGRDWLGQPAATLAAQTLAQVKPGSVILLHDGPTVTPELLNLLLQGLRHRGLQPVTLAELRPQRISCREGLSRLRRSYGL</sequence>
<dbReference type="EMBL" id="JBHRZF010000060">
    <property type="protein sequence ID" value="MFC3860287.1"/>
    <property type="molecule type" value="Genomic_DNA"/>
</dbReference>
<dbReference type="Proteomes" id="UP001595748">
    <property type="component" value="Unassembled WGS sequence"/>
</dbReference>
<dbReference type="PANTHER" id="PTHR10587">
    <property type="entry name" value="GLYCOSYL TRANSFERASE-RELATED"/>
    <property type="match status" value="1"/>
</dbReference>
<dbReference type="InterPro" id="IPR002509">
    <property type="entry name" value="NODB_dom"/>
</dbReference>
<gene>
    <name evidence="2" type="ORF">ACFOPQ_05850</name>
</gene>
<organism evidence="2 3">
    <name type="scientific">Deinococcus antarcticus</name>
    <dbReference type="NCBI Taxonomy" id="1298767"/>
    <lineage>
        <taxon>Bacteria</taxon>
        <taxon>Thermotogati</taxon>
        <taxon>Deinococcota</taxon>
        <taxon>Deinococci</taxon>
        <taxon>Deinococcales</taxon>
        <taxon>Deinococcaceae</taxon>
        <taxon>Deinococcus</taxon>
    </lineage>
</organism>
<protein>
    <submittedName>
        <fullName evidence="2">Polysaccharide deacetylase family protein</fullName>
    </submittedName>
</protein>